<comment type="subcellular location">
    <subcellularLocation>
        <location evidence="1 10">Golgi apparatus membrane</location>
        <topology evidence="1 10">Multi-pass membrane protein</topology>
    </subcellularLocation>
</comment>
<evidence type="ECO:0000313" key="11">
    <source>
        <dbReference type="Proteomes" id="UP000695022"/>
    </source>
</evidence>
<protein>
    <recommendedName>
        <fullName evidence="3 10">Protein SYS1 homolog</fullName>
    </recommendedName>
</protein>
<feature type="transmembrane region" description="Helical" evidence="10">
    <location>
        <begin position="118"/>
        <end position="138"/>
    </location>
</feature>
<keyword evidence="11" id="KW-1185">Reference proteome</keyword>
<feature type="transmembrane region" description="Helical" evidence="10">
    <location>
        <begin position="20"/>
        <end position="41"/>
    </location>
</feature>
<sequence length="157" mass="18339">MAGQFRSYKWDPICIISQIIAMQCLFYTSLSIWIVMMNVIVHNNSSLDQIFSYRILRYNELNGRLLMIAFVLNSSTCALGLWYIVQRTKQCLDYSTTVHVVHFLLCWCYNYQMPNTVAWWLLNLVCLILMTVTGEFLCMRTELKAIPVYLGGRVDLL</sequence>
<keyword evidence="7 10" id="KW-1133">Transmembrane helix</keyword>
<comment type="function">
    <text evidence="10">Involved in protein trafficking.</text>
</comment>
<feature type="transmembrane region" description="Helical" evidence="10">
    <location>
        <begin position="61"/>
        <end position="85"/>
    </location>
</feature>
<evidence type="ECO:0000256" key="7">
    <source>
        <dbReference type="ARBA" id="ARBA00022989"/>
    </source>
</evidence>
<evidence type="ECO:0000256" key="1">
    <source>
        <dbReference type="ARBA" id="ARBA00004653"/>
    </source>
</evidence>
<dbReference type="InterPro" id="IPR019185">
    <property type="entry name" value="Integral_membrane_SYS1-rel"/>
</dbReference>
<accession>A0ABM1DPL6</accession>
<keyword evidence="5 10" id="KW-0812">Transmembrane</keyword>
<evidence type="ECO:0000256" key="8">
    <source>
        <dbReference type="ARBA" id="ARBA00023034"/>
    </source>
</evidence>
<dbReference type="GeneID" id="106804976"/>
<evidence type="ECO:0000256" key="3">
    <source>
        <dbReference type="ARBA" id="ARBA00014516"/>
    </source>
</evidence>
<evidence type="ECO:0000313" key="12">
    <source>
        <dbReference type="RefSeq" id="XP_014661887.1"/>
    </source>
</evidence>
<dbReference type="Proteomes" id="UP000695022">
    <property type="component" value="Unplaced"/>
</dbReference>
<dbReference type="RefSeq" id="XP_014661887.1">
    <property type="nucleotide sequence ID" value="XM_014806401.1"/>
</dbReference>
<dbReference type="PANTHER" id="PTHR12952:SF0">
    <property type="entry name" value="PROTEIN SYS1 HOMOLOG"/>
    <property type="match status" value="1"/>
</dbReference>
<reference evidence="12" key="1">
    <citation type="submission" date="2025-08" db="UniProtKB">
        <authorList>
            <consortium name="RefSeq"/>
        </authorList>
    </citation>
    <scope>IDENTIFICATION</scope>
</reference>
<keyword evidence="8 10" id="KW-0333">Golgi apparatus</keyword>
<evidence type="ECO:0000256" key="5">
    <source>
        <dbReference type="ARBA" id="ARBA00022692"/>
    </source>
</evidence>
<dbReference type="Pfam" id="PF09801">
    <property type="entry name" value="SYS1"/>
    <property type="match status" value="1"/>
</dbReference>
<dbReference type="PIRSF" id="PIRSF031402">
    <property type="entry name" value="SYS1_homologue"/>
    <property type="match status" value="1"/>
</dbReference>
<keyword evidence="6 10" id="KW-0653">Protein transport</keyword>
<evidence type="ECO:0000256" key="9">
    <source>
        <dbReference type="ARBA" id="ARBA00023136"/>
    </source>
</evidence>
<comment type="similarity">
    <text evidence="2 10">Belongs to the SYS1 family.</text>
</comment>
<keyword evidence="9 10" id="KW-0472">Membrane</keyword>
<name>A0ABM1DPL6_PRICU</name>
<gene>
    <name evidence="12" type="primary">LOC106804976</name>
</gene>
<dbReference type="InterPro" id="IPR016973">
    <property type="entry name" value="Integral_membrane_SYS1"/>
</dbReference>
<dbReference type="PANTHER" id="PTHR12952">
    <property type="entry name" value="SYS1"/>
    <property type="match status" value="1"/>
</dbReference>
<organism evidence="11 12">
    <name type="scientific">Priapulus caudatus</name>
    <name type="common">Priapulid worm</name>
    <dbReference type="NCBI Taxonomy" id="37621"/>
    <lineage>
        <taxon>Eukaryota</taxon>
        <taxon>Metazoa</taxon>
        <taxon>Ecdysozoa</taxon>
        <taxon>Scalidophora</taxon>
        <taxon>Priapulida</taxon>
        <taxon>Priapulimorpha</taxon>
        <taxon>Priapulimorphida</taxon>
        <taxon>Priapulidae</taxon>
        <taxon>Priapulus</taxon>
    </lineage>
</organism>
<evidence type="ECO:0000256" key="4">
    <source>
        <dbReference type="ARBA" id="ARBA00022448"/>
    </source>
</evidence>
<evidence type="ECO:0000256" key="10">
    <source>
        <dbReference type="PIRNR" id="PIRNR031402"/>
    </source>
</evidence>
<evidence type="ECO:0000256" key="2">
    <source>
        <dbReference type="ARBA" id="ARBA00008160"/>
    </source>
</evidence>
<proteinExistence type="inferred from homology"/>
<keyword evidence="4 10" id="KW-0813">Transport</keyword>
<evidence type="ECO:0000256" key="6">
    <source>
        <dbReference type="ARBA" id="ARBA00022927"/>
    </source>
</evidence>